<organism evidence="1 2">
    <name type="scientific">Armillaria gallica</name>
    <name type="common">Bulbous honey fungus</name>
    <name type="synonym">Armillaria bulbosa</name>
    <dbReference type="NCBI Taxonomy" id="47427"/>
    <lineage>
        <taxon>Eukaryota</taxon>
        <taxon>Fungi</taxon>
        <taxon>Dikarya</taxon>
        <taxon>Basidiomycota</taxon>
        <taxon>Agaricomycotina</taxon>
        <taxon>Agaricomycetes</taxon>
        <taxon>Agaricomycetidae</taxon>
        <taxon>Agaricales</taxon>
        <taxon>Marasmiineae</taxon>
        <taxon>Physalacriaceae</taxon>
        <taxon>Armillaria</taxon>
    </lineage>
</organism>
<sequence>MIPTAAIRSKRAPLQSLTSFRQAIQRSSTNFDIAGGSIYLDILWIVDDGKVSRTTKEDSTMVVITLTSMPRISLQKESPFLPALCSSSTALDEEGNRVPRSD</sequence>
<protein>
    <submittedName>
        <fullName evidence="1">Uncharacterized protein</fullName>
    </submittedName>
</protein>
<accession>A0A2H3DPY9</accession>
<name>A0A2H3DPY9_ARMGA</name>
<dbReference type="InParanoid" id="A0A2H3DPY9"/>
<dbReference type="EMBL" id="KZ293649">
    <property type="protein sequence ID" value="PBK97281.1"/>
    <property type="molecule type" value="Genomic_DNA"/>
</dbReference>
<proteinExistence type="predicted"/>
<gene>
    <name evidence="1" type="ORF">ARMGADRAFT_1075779</name>
</gene>
<reference evidence="2" key="1">
    <citation type="journal article" date="2017" name="Nat. Ecol. Evol.">
        <title>Genome expansion and lineage-specific genetic innovations in the forest pathogenic fungi Armillaria.</title>
        <authorList>
            <person name="Sipos G."/>
            <person name="Prasanna A.N."/>
            <person name="Walter M.C."/>
            <person name="O'Connor E."/>
            <person name="Balint B."/>
            <person name="Krizsan K."/>
            <person name="Kiss B."/>
            <person name="Hess J."/>
            <person name="Varga T."/>
            <person name="Slot J."/>
            <person name="Riley R."/>
            <person name="Boka B."/>
            <person name="Rigling D."/>
            <person name="Barry K."/>
            <person name="Lee J."/>
            <person name="Mihaltcheva S."/>
            <person name="LaButti K."/>
            <person name="Lipzen A."/>
            <person name="Waldron R."/>
            <person name="Moloney N.M."/>
            <person name="Sperisen C."/>
            <person name="Kredics L."/>
            <person name="Vagvoelgyi C."/>
            <person name="Patrignani A."/>
            <person name="Fitzpatrick D."/>
            <person name="Nagy I."/>
            <person name="Doyle S."/>
            <person name="Anderson J.B."/>
            <person name="Grigoriev I.V."/>
            <person name="Gueldener U."/>
            <person name="Muensterkoetter M."/>
            <person name="Nagy L.G."/>
        </authorList>
    </citation>
    <scope>NUCLEOTIDE SEQUENCE [LARGE SCALE GENOMIC DNA]</scope>
    <source>
        <strain evidence="2">Ar21-2</strain>
    </source>
</reference>
<keyword evidence="2" id="KW-1185">Reference proteome</keyword>
<evidence type="ECO:0000313" key="2">
    <source>
        <dbReference type="Proteomes" id="UP000217790"/>
    </source>
</evidence>
<dbReference type="Proteomes" id="UP000217790">
    <property type="component" value="Unassembled WGS sequence"/>
</dbReference>
<evidence type="ECO:0000313" key="1">
    <source>
        <dbReference type="EMBL" id="PBK97281.1"/>
    </source>
</evidence>
<dbReference type="OrthoDB" id="3265020at2759"/>
<dbReference type="AlphaFoldDB" id="A0A2H3DPY9"/>